<name>M7N0C7_9BACT</name>
<dbReference type="AlphaFoldDB" id="M7N0C7"/>
<sequence>MENQWSFLKDLKSTTIHLKDGASGGTLDDIVVDLNTGRLAFYTLKSKGFLGEGIDRAALPPNVLRSQRGDVRIMADTDRLRAAPGTADGWPQQYDSQFVDTLYRHYGYSPDHP</sequence>
<evidence type="ECO:0000313" key="3">
    <source>
        <dbReference type="Proteomes" id="UP000011910"/>
    </source>
</evidence>
<dbReference type="STRING" id="1279009.ADICEAN_04133"/>
<dbReference type="InterPro" id="IPR027275">
    <property type="entry name" value="PRC-brl_dom"/>
</dbReference>
<dbReference type="Proteomes" id="UP000011910">
    <property type="component" value="Unassembled WGS sequence"/>
</dbReference>
<evidence type="ECO:0000313" key="2">
    <source>
        <dbReference type="EMBL" id="EMR00747.1"/>
    </source>
</evidence>
<reference evidence="2 3" key="1">
    <citation type="journal article" date="2013" name="Genome Announc.">
        <title>Draft Genome Sequence of Cesiribacter andamanensis Strain AMV16T, Isolated from a Soil Sample from a Mud Volcano in the Andaman Islands, India.</title>
        <authorList>
            <person name="Shivaji S."/>
            <person name="Ara S."/>
            <person name="Begum Z."/>
            <person name="Srinivas T.N."/>
            <person name="Singh A."/>
            <person name="Kumar Pinnaka A."/>
        </authorList>
    </citation>
    <scope>NUCLEOTIDE SEQUENCE [LARGE SCALE GENOMIC DNA]</scope>
    <source>
        <strain evidence="2 3">AMV16</strain>
    </source>
</reference>
<gene>
    <name evidence="2" type="ORF">ADICEAN_04133</name>
</gene>
<dbReference type="SUPFAM" id="SSF50346">
    <property type="entry name" value="PRC-barrel domain"/>
    <property type="match status" value="1"/>
</dbReference>
<protein>
    <submittedName>
        <fullName evidence="2">PRC-barrel domain protein</fullName>
    </submittedName>
</protein>
<keyword evidence="3" id="KW-1185">Reference proteome</keyword>
<dbReference type="Pfam" id="PF05239">
    <property type="entry name" value="PRC"/>
    <property type="match status" value="1"/>
</dbReference>
<proteinExistence type="predicted"/>
<dbReference type="EMBL" id="AODQ01000195">
    <property type="protein sequence ID" value="EMR00747.1"/>
    <property type="molecule type" value="Genomic_DNA"/>
</dbReference>
<dbReference type="InterPro" id="IPR011033">
    <property type="entry name" value="PRC_barrel-like_sf"/>
</dbReference>
<evidence type="ECO:0000259" key="1">
    <source>
        <dbReference type="Pfam" id="PF05239"/>
    </source>
</evidence>
<feature type="domain" description="PRC-barrel" evidence="1">
    <location>
        <begin position="7"/>
        <end position="78"/>
    </location>
</feature>
<accession>M7N0C7</accession>
<dbReference type="eggNOG" id="COG1873">
    <property type="taxonomic scope" value="Bacteria"/>
</dbReference>
<dbReference type="Gene3D" id="2.30.30.240">
    <property type="entry name" value="PRC-barrel domain"/>
    <property type="match status" value="1"/>
</dbReference>
<organism evidence="2 3">
    <name type="scientific">Cesiribacter andamanensis AMV16</name>
    <dbReference type="NCBI Taxonomy" id="1279009"/>
    <lineage>
        <taxon>Bacteria</taxon>
        <taxon>Pseudomonadati</taxon>
        <taxon>Bacteroidota</taxon>
        <taxon>Cytophagia</taxon>
        <taxon>Cytophagales</taxon>
        <taxon>Cesiribacteraceae</taxon>
        <taxon>Cesiribacter</taxon>
    </lineage>
</organism>
<comment type="caution">
    <text evidence="2">The sequence shown here is derived from an EMBL/GenBank/DDBJ whole genome shotgun (WGS) entry which is preliminary data.</text>
</comment>